<dbReference type="Proteomes" id="UP001281761">
    <property type="component" value="Unassembled WGS sequence"/>
</dbReference>
<feature type="coiled-coil region" evidence="1">
    <location>
        <begin position="26"/>
        <end position="53"/>
    </location>
</feature>
<organism evidence="3 4">
    <name type="scientific">Blattamonas nauphoetae</name>
    <dbReference type="NCBI Taxonomy" id="2049346"/>
    <lineage>
        <taxon>Eukaryota</taxon>
        <taxon>Metamonada</taxon>
        <taxon>Preaxostyla</taxon>
        <taxon>Oxymonadida</taxon>
        <taxon>Blattamonas</taxon>
    </lineage>
</organism>
<comment type="caution">
    <text evidence="3">The sequence shown here is derived from an EMBL/GenBank/DDBJ whole genome shotgun (WGS) entry which is preliminary data.</text>
</comment>
<accession>A0ABQ9XAJ6</accession>
<reference evidence="3 4" key="1">
    <citation type="journal article" date="2022" name="bioRxiv">
        <title>Genomics of Preaxostyla Flagellates Illuminates Evolutionary Transitions and the Path Towards Mitochondrial Loss.</title>
        <authorList>
            <person name="Novak L.V.F."/>
            <person name="Treitli S.C."/>
            <person name="Pyrih J."/>
            <person name="Halakuc P."/>
            <person name="Pipaliya S.V."/>
            <person name="Vacek V."/>
            <person name="Brzon O."/>
            <person name="Soukal P."/>
            <person name="Eme L."/>
            <person name="Dacks J.B."/>
            <person name="Karnkowska A."/>
            <person name="Elias M."/>
            <person name="Hampl V."/>
        </authorList>
    </citation>
    <scope>NUCLEOTIDE SEQUENCE [LARGE SCALE GENOMIC DNA]</scope>
    <source>
        <strain evidence="3">NAU3</strain>
        <tissue evidence="3">Gut</tissue>
    </source>
</reference>
<name>A0ABQ9XAJ6_9EUKA</name>
<dbReference type="EMBL" id="JARBJD010000154">
    <property type="protein sequence ID" value="KAK2949553.1"/>
    <property type="molecule type" value="Genomic_DNA"/>
</dbReference>
<keyword evidence="1" id="KW-0175">Coiled coil</keyword>
<gene>
    <name evidence="3" type="ORF">BLNAU_15535</name>
</gene>
<proteinExistence type="predicted"/>
<sequence>MTSSISYGTQRFHSTQPPSSDQEQYIMDLRTALLEKEQQIQEYERNSTLLNSQLREKGSNQQQTKELIRLVSDHQQTIDRQNKKIASFSKRNEELEEETEALRNELHLLKTDCVTLGDAVGEERRGLRLISQENVKLKEEVASLQASLKQCKAEHEKDVSILTAHIKEREAQQLEREEARQSEQSEQDQKLQKMQKTYEAEIEMYSIEMERMREEFNTKMLSREVQMRELMEEKAGAIAAKLAEGQEARKRLESEFRDELRKSSEQVKQLQKQLNETKLQLRNQMDTAEEYKSLADMRKDEVMHKQREIDELQRDLRDKAKASSTDRAEASRAKEEQLRQTRQLKEMESTFNSEKKRMENELSEVKRELSKMREEARENHLQFEHRIQDTIFKQEYRRYIHSNASSTRQPTFCKSHPLVLGITIESSNPILTISISNE</sequence>
<protein>
    <submittedName>
        <fullName evidence="3">Uncharacterized protein</fullName>
    </submittedName>
</protein>
<evidence type="ECO:0000313" key="3">
    <source>
        <dbReference type="EMBL" id="KAK2949553.1"/>
    </source>
</evidence>
<feature type="coiled-coil region" evidence="1">
    <location>
        <begin position="78"/>
        <end position="215"/>
    </location>
</feature>
<evidence type="ECO:0000313" key="4">
    <source>
        <dbReference type="Proteomes" id="UP001281761"/>
    </source>
</evidence>
<evidence type="ECO:0000256" key="1">
    <source>
        <dbReference type="SAM" id="Coils"/>
    </source>
</evidence>
<feature type="region of interest" description="Disordered" evidence="2">
    <location>
        <begin position="1"/>
        <end position="22"/>
    </location>
</feature>
<evidence type="ECO:0000256" key="2">
    <source>
        <dbReference type="SAM" id="MobiDB-lite"/>
    </source>
</evidence>
<feature type="region of interest" description="Disordered" evidence="2">
    <location>
        <begin position="311"/>
        <end position="360"/>
    </location>
</feature>
<keyword evidence="4" id="KW-1185">Reference proteome</keyword>